<comment type="caution">
    <text evidence="2">The sequence shown here is derived from an EMBL/GenBank/DDBJ whole genome shotgun (WGS) entry which is preliminary data.</text>
</comment>
<dbReference type="Proteomes" id="UP001385951">
    <property type="component" value="Unassembled WGS sequence"/>
</dbReference>
<protein>
    <recommendedName>
        <fullName evidence="1">DUF6533 domain-containing protein</fullName>
    </recommendedName>
</protein>
<feature type="domain" description="DUF6533" evidence="1">
    <location>
        <begin position="25"/>
        <end position="68"/>
    </location>
</feature>
<evidence type="ECO:0000313" key="2">
    <source>
        <dbReference type="EMBL" id="KAK7680832.1"/>
    </source>
</evidence>
<name>A0AAW0FU75_9APHY</name>
<organism evidence="2 3">
    <name type="scientific">Cerrena zonata</name>
    <dbReference type="NCBI Taxonomy" id="2478898"/>
    <lineage>
        <taxon>Eukaryota</taxon>
        <taxon>Fungi</taxon>
        <taxon>Dikarya</taxon>
        <taxon>Basidiomycota</taxon>
        <taxon>Agaricomycotina</taxon>
        <taxon>Agaricomycetes</taxon>
        <taxon>Polyporales</taxon>
        <taxon>Cerrenaceae</taxon>
        <taxon>Cerrena</taxon>
    </lineage>
</organism>
<dbReference type="AlphaFoldDB" id="A0AAW0FU75"/>
<dbReference type="InterPro" id="IPR045340">
    <property type="entry name" value="DUF6533"/>
</dbReference>
<evidence type="ECO:0000313" key="3">
    <source>
        <dbReference type="Proteomes" id="UP001385951"/>
    </source>
</evidence>
<sequence>MANIEQKLDELAQVVSSNQTIAKFGLAATSLLAYDLFITFHREVTCIWKRQWSAVTFVYAAIRYCTLLNMTLQCVLGFMASPPNITTCVRRSA</sequence>
<keyword evidence="3" id="KW-1185">Reference proteome</keyword>
<accession>A0AAW0FU75</accession>
<proteinExistence type="predicted"/>
<reference evidence="2 3" key="1">
    <citation type="submission" date="2022-09" db="EMBL/GenBank/DDBJ databases">
        <authorList>
            <person name="Palmer J.M."/>
        </authorList>
    </citation>
    <scope>NUCLEOTIDE SEQUENCE [LARGE SCALE GENOMIC DNA]</scope>
    <source>
        <strain evidence="2 3">DSM 7382</strain>
    </source>
</reference>
<dbReference type="EMBL" id="JASBNA010000046">
    <property type="protein sequence ID" value="KAK7680832.1"/>
    <property type="molecule type" value="Genomic_DNA"/>
</dbReference>
<gene>
    <name evidence="2" type="ORF">QCA50_016142</name>
</gene>
<dbReference type="Pfam" id="PF20151">
    <property type="entry name" value="DUF6533"/>
    <property type="match status" value="1"/>
</dbReference>
<evidence type="ECO:0000259" key="1">
    <source>
        <dbReference type="Pfam" id="PF20151"/>
    </source>
</evidence>